<evidence type="ECO:0000313" key="2">
    <source>
        <dbReference type="EMBL" id="ANF52905.1"/>
    </source>
</evidence>
<dbReference type="Gene3D" id="1.10.30.50">
    <property type="match status" value="1"/>
</dbReference>
<dbReference type="OrthoDB" id="5918473at2"/>
<protein>
    <recommendedName>
        <fullName evidence="4">TIGR02646 family protein</fullName>
    </recommendedName>
</protein>
<sequence>MIKVDRSQVSKPSALDKKNKAGKTETERAIEHYTSPTFDGTTNFDFKIYSDSEVKQALINLFKGKCAYCESTFLHVYSGDVEHFRPKGEIEEASPHKKPGYYWLAADWHNLLLSCRNCNQKLSHSLYGIGTKKTMGKMNQFPLSDLTKYVRKHDNVNGIADEEPHRLLLNPCIDNPEDHLEYGDEGVIRPKKDAGGNKSVMAEKSIDVYVLQRMYLVQSREKKLIEMQAQIQRVKEATENYNDIIGSPDTTKKFYFERILKREMEGLKKFLNPKEEYVGMARQVVGEFLRVNFGITI</sequence>
<dbReference type="RefSeq" id="WP_066759165.1">
    <property type="nucleotide sequence ID" value="NZ_CP015199.1"/>
</dbReference>
<reference evidence="2 3" key="1">
    <citation type="submission" date="2016-04" db="EMBL/GenBank/DDBJ databases">
        <title>Complete Genome Sequence of Chryseobacterium sp. IHBB 10212.</title>
        <authorList>
            <person name="Pal M."/>
            <person name="Swarnkar M.K."/>
            <person name="Kaushal K."/>
            <person name="Chhibber S."/>
            <person name="Singh A.K."/>
            <person name="Gulati A."/>
        </authorList>
    </citation>
    <scope>NUCLEOTIDE SEQUENCE [LARGE SCALE GENOMIC DNA]</scope>
    <source>
        <strain evidence="2 3">IHBB 10212</strain>
    </source>
</reference>
<dbReference type="Proteomes" id="UP000077824">
    <property type="component" value="Chromosome"/>
</dbReference>
<proteinExistence type="predicted"/>
<dbReference type="InterPro" id="IPR003615">
    <property type="entry name" value="HNH_nuc"/>
</dbReference>
<gene>
    <name evidence="2" type="ORF">A0O34_21325</name>
</gene>
<dbReference type="AlphaFoldDB" id="A0A172Y1H2"/>
<evidence type="ECO:0000313" key="3">
    <source>
        <dbReference type="Proteomes" id="UP000077824"/>
    </source>
</evidence>
<feature type="region of interest" description="Disordered" evidence="1">
    <location>
        <begin position="1"/>
        <end position="26"/>
    </location>
</feature>
<dbReference type="KEGG" id="chh:A0O34_21325"/>
<keyword evidence="3" id="KW-1185">Reference proteome</keyword>
<organism evidence="2 3">
    <name type="scientific">Chryseobacterium glaciei</name>
    <dbReference type="NCBI Taxonomy" id="1685010"/>
    <lineage>
        <taxon>Bacteria</taxon>
        <taxon>Pseudomonadati</taxon>
        <taxon>Bacteroidota</taxon>
        <taxon>Flavobacteriia</taxon>
        <taxon>Flavobacteriales</taxon>
        <taxon>Weeksellaceae</taxon>
        <taxon>Chryseobacterium group</taxon>
        <taxon>Chryseobacterium</taxon>
    </lineage>
</organism>
<dbReference type="EMBL" id="CP015199">
    <property type="protein sequence ID" value="ANF52905.1"/>
    <property type="molecule type" value="Genomic_DNA"/>
</dbReference>
<name>A0A172Y1H2_9FLAO</name>
<evidence type="ECO:0008006" key="4">
    <source>
        <dbReference type="Google" id="ProtNLM"/>
    </source>
</evidence>
<evidence type="ECO:0000256" key="1">
    <source>
        <dbReference type="SAM" id="MobiDB-lite"/>
    </source>
</evidence>
<dbReference type="CDD" id="cd00085">
    <property type="entry name" value="HNHc"/>
    <property type="match status" value="1"/>
</dbReference>
<dbReference type="STRING" id="1685010.A0O34_21325"/>
<accession>A0A172Y1H2</accession>